<gene>
    <name evidence="3" type="ORF">NCTC12157_00095</name>
</gene>
<evidence type="ECO:0000313" key="3">
    <source>
        <dbReference type="EMBL" id="STQ42442.1"/>
    </source>
</evidence>
<dbReference type="Pfam" id="PF05016">
    <property type="entry name" value="ParE_toxin"/>
    <property type="match status" value="1"/>
</dbReference>
<dbReference type="NCBIfam" id="TIGR02385">
    <property type="entry name" value="RelE_StbE"/>
    <property type="match status" value="1"/>
</dbReference>
<dbReference type="AlphaFoldDB" id="A0A377N711"/>
<dbReference type="Proteomes" id="UP000254304">
    <property type="component" value="Unassembled WGS sequence"/>
</dbReference>
<reference evidence="3 4" key="1">
    <citation type="submission" date="2018-06" db="EMBL/GenBank/DDBJ databases">
        <authorList>
            <consortium name="Pathogen Informatics"/>
            <person name="Doyle S."/>
        </authorList>
    </citation>
    <scope>NUCLEOTIDE SEQUENCE [LARGE SCALE GENOMIC DNA]</scope>
    <source>
        <strain evidence="3 4">NCTC12157</strain>
    </source>
</reference>
<dbReference type="EMBL" id="UGGO01000001">
    <property type="protein sequence ID" value="STQ42442.1"/>
    <property type="molecule type" value="Genomic_DNA"/>
</dbReference>
<sequence length="90" mass="10776">MQLVWKPMALEDRERIFDWLSAQNVQAAIALDDEFDIFAERVCIDPLIYRESRVAGLREAVIRPNYIMIYQIRCVELHIVRIIHHAQRWP</sequence>
<evidence type="ECO:0000256" key="2">
    <source>
        <dbReference type="ARBA" id="ARBA00022649"/>
    </source>
</evidence>
<name>A0A377N711_9GAMM</name>
<evidence type="ECO:0000256" key="1">
    <source>
        <dbReference type="ARBA" id="ARBA00006226"/>
    </source>
</evidence>
<dbReference type="PANTHER" id="PTHR33755:SF6">
    <property type="entry name" value="PLASMID STABILIZATION SYSTEM PROTEIN"/>
    <property type="match status" value="1"/>
</dbReference>
<dbReference type="InterPro" id="IPR007712">
    <property type="entry name" value="RelE/ParE_toxin"/>
</dbReference>
<dbReference type="InterPro" id="IPR035093">
    <property type="entry name" value="RelE/ParE_toxin_dom_sf"/>
</dbReference>
<dbReference type="InterPro" id="IPR051803">
    <property type="entry name" value="TA_system_RelE-like_toxin"/>
</dbReference>
<proteinExistence type="inferred from homology"/>
<comment type="similarity">
    <text evidence="1">Belongs to the RelE toxin family.</text>
</comment>
<dbReference type="PANTHER" id="PTHR33755">
    <property type="entry name" value="TOXIN PARE1-RELATED"/>
    <property type="match status" value="1"/>
</dbReference>
<organism evidence="3 4">
    <name type="scientific">Ewingella americana</name>
    <dbReference type="NCBI Taxonomy" id="41202"/>
    <lineage>
        <taxon>Bacteria</taxon>
        <taxon>Pseudomonadati</taxon>
        <taxon>Pseudomonadota</taxon>
        <taxon>Gammaproteobacteria</taxon>
        <taxon>Enterobacterales</taxon>
        <taxon>Yersiniaceae</taxon>
        <taxon>Ewingella</taxon>
    </lineage>
</organism>
<accession>A0A377N711</accession>
<evidence type="ECO:0000313" key="4">
    <source>
        <dbReference type="Proteomes" id="UP000254304"/>
    </source>
</evidence>
<keyword evidence="2" id="KW-1277">Toxin-antitoxin system</keyword>
<protein>
    <submittedName>
        <fullName evidence="3">Addiction module toxin, RelE/StbE family</fullName>
    </submittedName>
</protein>
<dbReference type="Gene3D" id="3.30.2310.20">
    <property type="entry name" value="RelE-like"/>
    <property type="match status" value="1"/>
</dbReference>